<comment type="caution">
    <text evidence="3">The sequence shown here is derived from an EMBL/GenBank/DDBJ whole genome shotgun (WGS) entry which is preliminary data.</text>
</comment>
<accession>A0A507FJ58</accession>
<evidence type="ECO:0000256" key="1">
    <source>
        <dbReference type="SAM" id="MobiDB-lite"/>
    </source>
</evidence>
<gene>
    <name evidence="3" type="ORF">CcCBS67573_g02469</name>
</gene>
<dbReference type="Gene3D" id="3.40.50.1010">
    <property type="entry name" value="5'-nuclease"/>
    <property type="match status" value="1"/>
</dbReference>
<feature type="region of interest" description="Disordered" evidence="1">
    <location>
        <begin position="331"/>
        <end position="369"/>
    </location>
</feature>
<dbReference type="SMART" id="SM00670">
    <property type="entry name" value="PINc"/>
    <property type="match status" value="1"/>
</dbReference>
<dbReference type="InterPro" id="IPR029060">
    <property type="entry name" value="PIN-like_dom_sf"/>
</dbReference>
<dbReference type="PANTHER" id="PTHR16161">
    <property type="entry name" value="TRANSCRIPTIONAL PROTEIN SWT1"/>
    <property type="match status" value="1"/>
</dbReference>
<protein>
    <recommendedName>
        <fullName evidence="2">PIN domain-containing protein</fullName>
    </recommendedName>
</protein>
<proteinExistence type="predicted"/>
<sequence>MFPFQNNHQPPDVPHPFQFQFQWHQSHVGNDSNASRPDQPVMPGFSHFPTTSTSSNANEQPESDPMDIDDEHFINSLTAEIANLRAIPSSSPGSESAAYGIPSIQPLPSNSAHVEPESSTKNRKRAVIVIDTNAWISHSNFCKRIMLLLPSDTPIAIPRVVIRELDGLKGSRIMRNSPQHDVKMLARFSGDLIYRAFLEKKANVIGQKEGETLYTKDTPPEGRITNDDWILDYARYLKKYLSPNVFLVSNDKILCTKAIIESIQTVSNFTGSAESFCTMVGANPQTTKANPSNRKFSMDAPIQRHLRDQAPVTHKFDHLSKYTFHSRTSSANAPIYRGTDSANSSRNTSAYSVPSRKPLNDNYPRKEALPDNKERAFKGRNVDERGQKNMTHEVPPYRSDVHHAGQHRPIVSKKRTIDDRGDVDMEQTRKLPQNAAVHKTSKAGAGLSAFVTQSMTDVQPTGMNAPDAKRAPHVFSDVASDIMNQILVMFIPSLKQSLEKLLKANGISLTENLHIPLGIPYQQNYHNARKSSTITSSHQQKPSNYTDPQAHKLLPTVPNHMELNLISVLERYMTTVFQPNGCFTRPGFTSTRLPAMKRVLADSLRQRGRGKLSIATRGEVMQFLHGAEELWQVCVVAGFDGDFVRVMNLVEGWRRMLRSA</sequence>
<keyword evidence="4" id="KW-1185">Reference proteome</keyword>
<dbReference type="GO" id="GO:0005634">
    <property type="term" value="C:nucleus"/>
    <property type="evidence" value="ECO:0007669"/>
    <property type="project" value="TreeGrafter"/>
</dbReference>
<dbReference type="GO" id="GO:0004540">
    <property type="term" value="F:RNA nuclease activity"/>
    <property type="evidence" value="ECO:0007669"/>
    <property type="project" value="UniProtKB-ARBA"/>
</dbReference>
<feature type="compositionally biased region" description="Polar residues" evidence="1">
    <location>
        <begin position="48"/>
        <end position="60"/>
    </location>
</feature>
<reference evidence="3 4" key="1">
    <citation type="journal article" date="2019" name="Sci. Rep.">
        <title>Comparative genomics of chytrid fungi reveal insights into the obligate biotrophic and pathogenic lifestyle of Synchytrium endobioticum.</title>
        <authorList>
            <person name="van de Vossenberg B.T.L.H."/>
            <person name="Warris S."/>
            <person name="Nguyen H.D.T."/>
            <person name="van Gent-Pelzer M.P.E."/>
            <person name="Joly D.L."/>
            <person name="van de Geest H.C."/>
            <person name="Bonants P.J.M."/>
            <person name="Smith D.S."/>
            <person name="Levesque C.A."/>
            <person name="van der Lee T.A.J."/>
        </authorList>
    </citation>
    <scope>NUCLEOTIDE SEQUENCE [LARGE SCALE GENOMIC DNA]</scope>
    <source>
        <strain evidence="3 4">CBS 675.73</strain>
    </source>
</reference>
<dbReference type="Proteomes" id="UP000320333">
    <property type="component" value="Unassembled WGS sequence"/>
</dbReference>
<dbReference type="PANTHER" id="PTHR16161:SF0">
    <property type="entry name" value="TRANSCRIPTIONAL PROTEIN SWT1"/>
    <property type="match status" value="1"/>
</dbReference>
<dbReference type="InterPro" id="IPR002716">
    <property type="entry name" value="PIN_dom"/>
</dbReference>
<dbReference type="OrthoDB" id="2017974at2759"/>
<feature type="compositionally biased region" description="Polar residues" evidence="1">
    <location>
        <begin position="340"/>
        <end position="352"/>
    </location>
</feature>
<organism evidence="3 4">
    <name type="scientific">Chytriomyces confervae</name>
    <dbReference type="NCBI Taxonomy" id="246404"/>
    <lineage>
        <taxon>Eukaryota</taxon>
        <taxon>Fungi</taxon>
        <taxon>Fungi incertae sedis</taxon>
        <taxon>Chytridiomycota</taxon>
        <taxon>Chytridiomycota incertae sedis</taxon>
        <taxon>Chytridiomycetes</taxon>
        <taxon>Chytridiales</taxon>
        <taxon>Chytriomycetaceae</taxon>
        <taxon>Chytriomyces</taxon>
    </lineage>
</organism>
<evidence type="ECO:0000313" key="4">
    <source>
        <dbReference type="Proteomes" id="UP000320333"/>
    </source>
</evidence>
<dbReference type="InterPro" id="IPR052626">
    <property type="entry name" value="SWT1_Regulator"/>
</dbReference>
<dbReference type="SUPFAM" id="SSF88723">
    <property type="entry name" value="PIN domain-like"/>
    <property type="match status" value="1"/>
</dbReference>
<dbReference type="STRING" id="246404.A0A507FJ58"/>
<dbReference type="EMBL" id="QEAP01000052">
    <property type="protein sequence ID" value="TPX76252.1"/>
    <property type="molecule type" value="Genomic_DNA"/>
</dbReference>
<name>A0A507FJ58_9FUNG</name>
<evidence type="ECO:0000259" key="2">
    <source>
        <dbReference type="SMART" id="SM00670"/>
    </source>
</evidence>
<feature type="region of interest" description="Disordered" evidence="1">
    <location>
        <begin position="28"/>
        <end position="69"/>
    </location>
</feature>
<dbReference type="CDD" id="cd18727">
    <property type="entry name" value="PIN_Swt1-like"/>
    <property type="match status" value="1"/>
</dbReference>
<feature type="region of interest" description="Disordered" evidence="1">
    <location>
        <begin position="87"/>
        <end position="122"/>
    </location>
</feature>
<feature type="domain" description="PIN" evidence="2">
    <location>
        <begin position="126"/>
        <end position="256"/>
    </location>
</feature>
<dbReference type="AlphaFoldDB" id="A0A507FJ58"/>
<dbReference type="Pfam" id="PF13638">
    <property type="entry name" value="PIN_4"/>
    <property type="match status" value="1"/>
</dbReference>
<evidence type="ECO:0000313" key="3">
    <source>
        <dbReference type="EMBL" id="TPX76252.1"/>
    </source>
</evidence>